<protein>
    <submittedName>
        <fullName evidence="1">Tetratricopeptide repeat protein</fullName>
    </submittedName>
</protein>
<dbReference type="Pfam" id="PF14559">
    <property type="entry name" value="TPR_19"/>
    <property type="match status" value="1"/>
</dbReference>
<proteinExistence type="predicted"/>
<name>A0A8I0HAY0_XANCI</name>
<evidence type="ECO:0000313" key="1">
    <source>
        <dbReference type="EMBL" id="MBD4339074.1"/>
    </source>
</evidence>
<gene>
    <name evidence="1" type="ORF">GUH15_24070</name>
</gene>
<dbReference type="Proteomes" id="UP000653002">
    <property type="component" value="Unassembled WGS sequence"/>
</dbReference>
<evidence type="ECO:0000313" key="2">
    <source>
        <dbReference type="Proteomes" id="UP000653002"/>
    </source>
</evidence>
<dbReference type="EMBL" id="JAABFR010001989">
    <property type="protein sequence ID" value="MBD4339074.1"/>
    <property type="molecule type" value="Genomic_DNA"/>
</dbReference>
<dbReference type="Gene3D" id="1.25.40.10">
    <property type="entry name" value="Tetratricopeptide repeat domain"/>
    <property type="match status" value="1"/>
</dbReference>
<dbReference type="SUPFAM" id="SSF48452">
    <property type="entry name" value="TPR-like"/>
    <property type="match status" value="1"/>
</dbReference>
<accession>A0A8I0HAY0</accession>
<dbReference type="InterPro" id="IPR011990">
    <property type="entry name" value="TPR-like_helical_dom_sf"/>
</dbReference>
<feature type="non-terminal residue" evidence="1">
    <location>
        <position position="80"/>
    </location>
</feature>
<feature type="non-terminal residue" evidence="1">
    <location>
        <position position="1"/>
    </location>
</feature>
<dbReference type="AlphaFoldDB" id="A0A8I0HAY0"/>
<comment type="caution">
    <text evidence="1">The sequence shown here is derived from an EMBL/GenBank/DDBJ whole genome shotgun (WGS) entry which is preliminary data.</text>
</comment>
<sequence length="80" mass="8895">QADQAEQDLEYDTARELLDSAIQQQPGRADAYLQMAALLYRTGDYQSAIDQLDSAVSSGNLTKKNMDSVLVEQMHFIKGN</sequence>
<organism evidence="1 2">
    <name type="scientific">Xanthomonas citri pv. citri</name>
    <dbReference type="NCBI Taxonomy" id="611301"/>
    <lineage>
        <taxon>Bacteria</taxon>
        <taxon>Pseudomonadati</taxon>
        <taxon>Pseudomonadota</taxon>
        <taxon>Gammaproteobacteria</taxon>
        <taxon>Lysobacterales</taxon>
        <taxon>Lysobacteraceae</taxon>
        <taxon>Xanthomonas</taxon>
    </lineage>
</organism>
<reference evidence="1" key="1">
    <citation type="submission" date="2020-01" db="EMBL/GenBank/DDBJ databases">
        <authorList>
            <person name="Richard D."/>
        </authorList>
    </citation>
    <scope>NUCLEOTIDE SEQUENCE</scope>
    <source>
        <strain evidence="1">JP541</strain>
    </source>
</reference>